<dbReference type="Proteomes" id="UP000297025">
    <property type="component" value="Chromosome"/>
</dbReference>
<dbReference type="InterPro" id="IPR018702">
    <property type="entry name" value="DUF2207"/>
</dbReference>
<gene>
    <name evidence="3" type="ORF">E2C04_14130</name>
</gene>
<protein>
    <submittedName>
        <fullName evidence="3">DUF2207 domain-containing protein</fullName>
    </submittedName>
</protein>
<feature type="transmembrane region" description="Helical" evidence="1">
    <location>
        <begin position="347"/>
        <end position="367"/>
    </location>
</feature>
<feature type="transmembrane region" description="Helical" evidence="1">
    <location>
        <begin position="241"/>
        <end position="259"/>
    </location>
</feature>
<dbReference type="EMBL" id="CP038462">
    <property type="protein sequence ID" value="QCC78037.1"/>
    <property type="molecule type" value="Genomic_DNA"/>
</dbReference>
<keyword evidence="1" id="KW-1133">Transmembrane helix</keyword>
<dbReference type="KEGG" id="ndp:E2C04_14130"/>
<name>A0A4V1CWQ0_9ACTN</name>
<evidence type="ECO:0000256" key="1">
    <source>
        <dbReference type="SAM" id="Phobius"/>
    </source>
</evidence>
<keyword evidence="1" id="KW-0812">Transmembrane</keyword>
<sequence>MTRVVPWLVLAALVTLACLPALRYLVGDAPSAGGAEVRVSRYNAVLEVDDDADLVATETLVLDVGDGGAAVSRVFDEYDADQPRLRRVPREVAVVVDGRPGEFEWRTEQGGRFHVVEVGGRLREPGQHTVVLKYEIDDVQLASGSGASEVRAELVPDTIAQAVDVAELTLRLPAAPDAEVTCAQGETGCAADVDGATVTVTAQGLAPRTPVTVTASLPVAASEARTRQLWPVWMNPVLSPWPWLLAPVAAAVVFAGWLGRRIALGASFDDATAADAVPVEGVSPEQAAYLLSGRGPDPATTAELRGWATREGLVSAAGPRSGIAFGVVAALVAYAVWLVLLGPHMSLVALVPGAFAAFALPAVRPGLTVKRTNAGRRLAARIRTR</sequence>
<evidence type="ECO:0000313" key="3">
    <source>
        <dbReference type="EMBL" id="QCC78037.1"/>
    </source>
</evidence>
<evidence type="ECO:0000313" key="4">
    <source>
        <dbReference type="Proteomes" id="UP000297025"/>
    </source>
</evidence>
<feature type="domain" description="DUF2207" evidence="2">
    <location>
        <begin position="39"/>
        <end position="215"/>
    </location>
</feature>
<organism evidence="3 4">
    <name type="scientific">Nocardioides daphniae</name>
    <dbReference type="NCBI Taxonomy" id="402297"/>
    <lineage>
        <taxon>Bacteria</taxon>
        <taxon>Bacillati</taxon>
        <taxon>Actinomycetota</taxon>
        <taxon>Actinomycetes</taxon>
        <taxon>Propionibacteriales</taxon>
        <taxon>Nocardioidaceae</taxon>
        <taxon>Nocardioides</taxon>
    </lineage>
</organism>
<feature type="transmembrane region" description="Helical" evidence="1">
    <location>
        <begin position="323"/>
        <end position="341"/>
    </location>
</feature>
<dbReference type="Pfam" id="PF09972">
    <property type="entry name" value="DUF2207"/>
    <property type="match status" value="1"/>
</dbReference>
<reference evidence="3 4" key="1">
    <citation type="journal article" date="2008" name="Int. J. Syst. Evol. Microbiol.">
        <title>Nocardioides daphniae sp. nov., isolated from Daphnia cucullata (Crustacea: Cladocera).</title>
        <authorList>
            <person name="Toth E.M."/>
            <person name="Keki Z."/>
            <person name="Homonnay Z.G."/>
            <person name="Borsodi A.K."/>
            <person name="Marialigeti K."/>
            <person name="Schumann P."/>
        </authorList>
    </citation>
    <scope>NUCLEOTIDE SEQUENCE [LARGE SCALE GENOMIC DNA]</scope>
    <source>
        <strain evidence="3 4">JCM 16608</strain>
    </source>
</reference>
<accession>A0A4V1CWQ0</accession>
<proteinExistence type="predicted"/>
<keyword evidence="1" id="KW-0472">Membrane</keyword>
<dbReference type="PROSITE" id="PS51257">
    <property type="entry name" value="PROKAR_LIPOPROTEIN"/>
    <property type="match status" value="1"/>
</dbReference>
<dbReference type="RefSeq" id="WP_135833075.1">
    <property type="nucleotide sequence ID" value="NZ_BMCK01000003.1"/>
</dbReference>
<evidence type="ECO:0000259" key="2">
    <source>
        <dbReference type="Pfam" id="PF09972"/>
    </source>
</evidence>
<dbReference type="OrthoDB" id="143710at2"/>
<dbReference type="AlphaFoldDB" id="A0A4V1CWQ0"/>